<name>A0AAI9ZZW6_9PEZI</name>
<accession>A0AAI9ZZW6</accession>
<reference evidence="2" key="1">
    <citation type="submission" date="2021-06" db="EMBL/GenBank/DDBJ databases">
        <title>Comparative genomics, transcriptomics and evolutionary studies reveal genomic signatures of adaptation to plant cell wall in hemibiotrophic fungi.</title>
        <authorList>
            <consortium name="DOE Joint Genome Institute"/>
            <person name="Baroncelli R."/>
            <person name="Diaz J.F."/>
            <person name="Benocci T."/>
            <person name="Peng M."/>
            <person name="Battaglia E."/>
            <person name="Haridas S."/>
            <person name="Andreopoulos W."/>
            <person name="Labutti K."/>
            <person name="Pangilinan J."/>
            <person name="Floch G.L."/>
            <person name="Makela M.R."/>
            <person name="Henrissat B."/>
            <person name="Grigoriev I.V."/>
            <person name="Crouch J.A."/>
            <person name="De Vries R.P."/>
            <person name="Sukno S.A."/>
            <person name="Thon M.R."/>
        </authorList>
    </citation>
    <scope>NUCLEOTIDE SEQUENCE</scope>
    <source>
        <strain evidence="2">CBS 102054</strain>
    </source>
</reference>
<evidence type="ECO:0000313" key="3">
    <source>
        <dbReference type="Proteomes" id="UP001243989"/>
    </source>
</evidence>
<keyword evidence="3" id="KW-1185">Reference proteome</keyword>
<protein>
    <submittedName>
        <fullName evidence="2">Uncharacterized protein</fullName>
    </submittedName>
</protein>
<evidence type="ECO:0000313" key="2">
    <source>
        <dbReference type="EMBL" id="KAK1640941.1"/>
    </source>
</evidence>
<dbReference type="RefSeq" id="XP_060449548.1">
    <property type="nucleotide sequence ID" value="XM_060581653.1"/>
</dbReference>
<feature type="region of interest" description="Disordered" evidence="1">
    <location>
        <begin position="42"/>
        <end position="63"/>
    </location>
</feature>
<gene>
    <name evidence="2" type="ORF">BDP81DRAFT_124927</name>
</gene>
<proteinExistence type="predicted"/>
<comment type="caution">
    <text evidence="2">The sequence shown here is derived from an EMBL/GenBank/DDBJ whole genome shotgun (WGS) entry which is preliminary data.</text>
</comment>
<dbReference type="GeneID" id="85466515"/>
<sequence>MGIYDVDSRGSDNVVEVFFEKILTSTLLPLLRRVECHKRHLSKGKRTHDAPLDGQHWRHPGDIPRSGTRVRKYYLTLPLTALQHMASSTNVFGQTPSGPTMMGFRLQSGRRDPSDDGWDNLFSTSRSFPNQKASCTHGHARTHMKVYRLCKSSARLILTHAPRAPSCSHVHRALQGASCQCRYCARRW</sequence>
<feature type="compositionally biased region" description="Basic and acidic residues" evidence="1">
    <location>
        <begin position="47"/>
        <end position="62"/>
    </location>
</feature>
<organism evidence="2 3">
    <name type="scientific">Colletotrichum phormii</name>
    <dbReference type="NCBI Taxonomy" id="359342"/>
    <lineage>
        <taxon>Eukaryota</taxon>
        <taxon>Fungi</taxon>
        <taxon>Dikarya</taxon>
        <taxon>Ascomycota</taxon>
        <taxon>Pezizomycotina</taxon>
        <taxon>Sordariomycetes</taxon>
        <taxon>Hypocreomycetidae</taxon>
        <taxon>Glomerellales</taxon>
        <taxon>Glomerellaceae</taxon>
        <taxon>Colletotrichum</taxon>
        <taxon>Colletotrichum acutatum species complex</taxon>
    </lineage>
</organism>
<evidence type="ECO:0000256" key="1">
    <source>
        <dbReference type="SAM" id="MobiDB-lite"/>
    </source>
</evidence>
<dbReference type="EMBL" id="JAHMHQ010000003">
    <property type="protein sequence ID" value="KAK1640941.1"/>
    <property type="molecule type" value="Genomic_DNA"/>
</dbReference>
<dbReference type="AlphaFoldDB" id="A0AAI9ZZW6"/>
<dbReference type="Proteomes" id="UP001243989">
    <property type="component" value="Unassembled WGS sequence"/>
</dbReference>